<evidence type="ECO:0000256" key="2">
    <source>
        <dbReference type="ARBA" id="ARBA00022483"/>
    </source>
</evidence>
<dbReference type="InterPro" id="IPR039682">
    <property type="entry name" value="Sec8/EXOC4"/>
</dbReference>
<dbReference type="Pfam" id="PF04048">
    <property type="entry name" value="Sec8_N"/>
    <property type="match status" value="1"/>
</dbReference>
<accession>A0A8S1IRM7</accession>
<feature type="non-terminal residue" evidence="5">
    <location>
        <position position="96"/>
    </location>
</feature>
<keyword evidence="1 3" id="KW-0813">Transport</keyword>
<protein>
    <recommendedName>
        <fullName evidence="3">Exocyst complex component Sec8</fullName>
    </recommendedName>
</protein>
<keyword evidence="6" id="KW-1185">Reference proteome</keyword>
<evidence type="ECO:0000259" key="4">
    <source>
        <dbReference type="Pfam" id="PF04048"/>
    </source>
</evidence>
<proteinExistence type="inferred from homology"/>
<dbReference type="GO" id="GO:0006904">
    <property type="term" value="P:vesicle docking involved in exocytosis"/>
    <property type="evidence" value="ECO:0007669"/>
    <property type="project" value="InterPro"/>
</dbReference>
<comment type="caution">
    <text evidence="5">The sequence shown here is derived from an EMBL/GenBank/DDBJ whole genome shotgun (WGS) entry which is preliminary data.</text>
</comment>
<dbReference type="InterPro" id="IPR007191">
    <property type="entry name" value="Sec8_exocyst_N"/>
</dbReference>
<dbReference type="OrthoDB" id="272977at2759"/>
<dbReference type="EMBL" id="CAJHUC010000723">
    <property type="protein sequence ID" value="CAD7697878.1"/>
    <property type="molecule type" value="Genomic_DNA"/>
</dbReference>
<sequence length="96" mass="11091">MSAFRHSKPTVDWEKIDRELEAISSDYRMPRFDSLAHVVEILGGIDPKDAIEELKGQKERLERLIDSVVDVYHNGFNLAIQNYSQILQLFSGSREQ</sequence>
<gene>
    <name evidence="5" type="ORF">OSTQU699_LOCUS3239</name>
</gene>
<evidence type="ECO:0000256" key="3">
    <source>
        <dbReference type="RuleBase" id="RU367079"/>
    </source>
</evidence>
<dbReference type="GO" id="GO:0000145">
    <property type="term" value="C:exocyst"/>
    <property type="evidence" value="ECO:0007669"/>
    <property type="project" value="UniProtKB-UniRule"/>
</dbReference>
<evidence type="ECO:0000313" key="6">
    <source>
        <dbReference type="Proteomes" id="UP000708148"/>
    </source>
</evidence>
<feature type="domain" description="Exocyst complex component Sec8 N-terminal" evidence="4">
    <location>
        <begin position="16"/>
        <end position="95"/>
    </location>
</feature>
<dbReference type="PANTHER" id="PTHR14146:SF0">
    <property type="entry name" value="EXOCYST COMPLEX COMPONENT 4"/>
    <property type="match status" value="1"/>
</dbReference>
<dbReference type="GO" id="GO:0090522">
    <property type="term" value="P:vesicle tethering involved in exocytosis"/>
    <property type="evidence" value="ECO:0007669"/>
    <property type="project" value="UniProtKB-UniRule"/>
</dbReference>
<dbReference type="GO" id="GO:0006893">
    <property type="term" value="P:Golgi to plasma membrane transport"/>
    <property type="evidence" value="ECO:0007669"/>
    <property type="project" value="TreeGrafter"/>
</dbReference>
<dbReference type="GO" id="GO:0015031">
    <property type="term" value="P:protein transport"/>
    <property type="evidence" value="ECO:0007669"/>
    <property type="project" value="UniProtKB-KW"/>
</dbReference>
<organism evidence="5 6">
    <name type="scientific">Ostreobium quekettii</name>
    <dbReference type="NCBI Taxonomy" id="121088"/>
    <lineage>
        <taxon>Eukaryota</taxon>
        <taxon>Viridiplantae</taxon>
        <taxon>Chlorophyta</taxon>
        <taxon>core chlorophytes</taxon>
        <taxon>Ulvophyceae</taxon>
        <taxon>TCBD clade</taxon>
        <taxon>Bryopsidales</taxon>
        <taxon>Ostreobineae</taxon>
        <taxon>Ostreobiaceae</taxon>
        <taxon>Ostreobium</taxon>
    </lineage>
</organism>
<evidence type="ECO:0000313" key="5">
    <source>
        <dbReference type="EMBL" id="CAD7697878.1"/>
    </source>
</evidence>
<evidence type="ECO:0000256" key="1">
    <source>
        <dbReference type="ARBA" id="ARBA00022448"/>
    </source>
</evidence>
<keyword evidence="3" id="KW-0653">Protein transport</keyword>
<comment type="similarity">
    <text evidence="3">Belongs to the SEC8 family.</text>
</comment>
<dbReference type="GO" id="GO:0006612">
    <property type="term" value="P:protein targeting to membrane"/>
    <property type="evidence" value="ECO:0007669"/>
    <property type="project" value="UniProtKB-UniRule"/>
</dbReference>
<keyword evidence="2 3" id="KW-0268">Exocytosis</keyword>
<dbReference type="Proteomes" id="UP000708148">
    <property type="component" value="Unassembled WGS sequence"/>
</dbReference>
<name>A0A8S1IRM7_9CHLO</name>
<dbReference type="AlphaFoldDB" id="A0A8S1IRM7"/>
<reference evidence="5" key="1">
    <citation type="submission" date="2020-12" db="EMBL/GenBank/DDBJ databases">
        <authorList>
            <person name="Iha C."/>
        </authorList>
    </citation>
    <scope>NUCLEOTIDE SEQUENCE</scope>
</reference>
<dbReference type="PANTHER" id="PTHR14146">
    <property type="entry name" value="EXOCYST COMPLEX COMPONENT 4"/>
    <property type="match status" value="1"/>
</dbReference>
<comment type="function">
    <text evidence="3">Component of the exocyst complex involved in the docking of exocytic vesicles with fusion sites on the plasma membrane.</text>
</comment>